<name>A0A099P3Z9_PICKU</name>
<organism evidence="2 3">
    <name type="scientific">Pichia kudriavzevii</name>
    <name type="common">Yeast</name>
    <name type="synonym">Issatchenkia orientalis</name>
    <dbReference type="NCBI Taxonomy" id="4909"/>
    <lineage>
        <taxon>Eukaryota</taxon>
        <taxon>Fungi</taxon>
        <taxon>Dikarya</taxon>
        <taxon>Ascomycota</taxon>
        <taxon>Saccharomycotina</taxon>
        <taxon>Pichiomycetes</taxon>
        <taxon>Pichiales</taxon>
        <taxon>Pichiaceae</taxon>
        <taxon>Pichia</taxon>
    </lineage>
</organism>
<sequence length="425" mass="47571">MHIPSVLATGIRTTWLNEDPSTSNGRFGLLSNNEHQDPSQRNVVATRKSEFPPLSCYSASQPMPLYMNKTSQRVYRKLKTLKLNSDLDGSNNENTFESIEQLSLELGNRINHTAELSTWGYKWIAPLGVGKTMSQLLEEEKMQKLEEFVDVEGFEHEDVQPPGESMSVDATDHPADEDNTHLMTENFGQMHRTTAPSNANDNFTIDGTTEGSISRSNILSLNGGYQDDAQPRQQMAEGEERDLDAELSDHDVSGYEEHDAFYGDEDYDEEVIHEDEGAEEDSDVGNHAIHEDFQESEIERGSFDFISGNDRPLLQSSFDEERNPLPIKKQIKPNHIPEDGYFMAFEDYQNDHSILESNNGNPSKFRNVSIDGGSMRVRGELVEVLDSANLTTPTTTNSFLGNLNQDTGNTTAGSDNDSDLEMTID</sequence>
<dbReference type="VEuPathDB" id="FungiDB:C5L36_0C06410"/>
<reference evidence="3" key="1">
    <citation type="journal article" date="2014" name="Microb. Cell Fact.">
        <title>Exploiting Issatchenkia orientalis SD108 for succinic acid production.</title>
        <authorList>
            <person name="Xiao H."/>
            <person name="Shao Z."/>
            <person name="Jiang Y."/>
            <person name="Dole S."/>
            <person name="Zhao H."/>
        </authorList>
    </citation>
    <scope>NUCLEOTIDE SEQUENCE [LARGE SCALE GENOMIC DNA]</scope>
    <source>
        <strain evidence="3">SD108</strain>
    </source>
</reference>
<evidence type="ECO:0000256" key="1">
    <source>
        <dbReference type="SAM" id="MobiDB-lite"/>
    </source>
</evidence>
<protein>
    <submittedName>
        <fullName evidence="2">Uncharacterized protein</fullName>
    </submittedName>
</protein>
<accession>A0A099P3Z9</accession>
<comment type="caution">
    <text evidence="2">The sequence shown here is derived from an EMBL/GenBank/DDBJ whole genome shotgun (WGS) entry which is preliminary data.</text>
</comment>
<dbReference type="AlphaFoldDB" id="A0A099P3Z9"/>
<dbReference type="EMBL" id="JQFK01000007">
    <property type="protein sequence ID" value="KGK39680.1"/>
    <property type="molecule type" value="Genomic_DNA"/>
</dbReference>
<feature type="region of interest" description="Disordered" evidence="1">
    <location>
        <begin position="221"/>
        <end position="245"/>
    </location>
</feature>
<dbReference type="HOGENOM" id="CLU_645661_0_0_1"/>
<feature type="region of interest" description="Disordered" evidence="1">
    <location>
        <begin position="396"/>
        <end position="425"/>
    </location>
</feature>
<proteinExistence type="predicted"/>
<evidence type="ECO:0000313" key="3">
    <source>
        <dbReference type="Proteomes" id="UP000029867"/>
    </source>
</evidence>
<dbReference type="Proteomes" id="UP000029867">
    <property type="component" value="Unassembled WGS sequence"/>
</dbReference>
<feature type="compositionally biased region" description="Polar residues" evidence="1">
    <location>
        <begin position="396"/>
        <end position="415"/>
    </location>
</feature>
<feature type="compositionally biased region" description="Acidic residues" evidence="1">
    <location>
        <begin position="416"/>
        <end position="425"/>
    </location>
</feature>
<gene>
    <name evidence="2" type="ORF">JL09_g1213</name>
</gene>
<evidence type="ECO:0000313" key="2">
    <source>
        <dbReference type="EMBL" id="KGK39680.1"/>
    </source>
</evidence>